<accession>K3WA70</accession>
<keyword evidence="4" id="KW-0328">Glycosyltransferase</keyword>
<dbReference type="VEuPathDB" id="FungiDB:PYU1_G001859"/>
<dbReference type="eggNOG" id="KOG4626">
    <property type="taxonomic scope" value="Eukaryota"/>
</dbReference>
<dbReference type="EC" id="2.4.1.255" evidence="3"/>
<reference evidence="11" key="1">
    <citation type="journal article" date="2010" name="Genome Biol.">
        <title>Genome sequence of the necrotrophic plant pathogen Pythium ultimum reveals original pathogenicity mechanisms and effector repertoire.</title>
        <authorList>
            <person name="Levesque C.A."/>
            <person name="Brouwer H."/>
            <person name="Cano L."/>
            <person name="Hamilton J.P."/>
            <person name="Holt C."/>
            <person name="Huitema E."/>
            <person name="Raffaele S."/>
            <person name="Robideau G.P."/>
            <person name="Thines M."/>
            <person name="Win J."/>
            <person name="Zerillo M.M."/>
            <person name="Beakes G.W."/>
            <person name="Boore J.L."/>
            <person name="Busam D."/>
            <person name="Dumas B."/>
            <person name="Ferriera S."/>
            <person name="Fuerstenberg S.I."/>
            <person name="Gachon C.M."/>
            <person name="Gaulin E."/>
            <person name="Govers F."/>
            <person name="Grenville-Briggs L."/>
            <person name="Horner N."/>
            <person name="Hostetler J."/>
            <person name="Jiang R.H."/>
            <person name="Johnson J."/>
            <person name="Krajaejun T."/>
            <person name="Lin H."/>
            <person name="Meijer H.J."/>
            <person name="Moore B."/>
            <person name="Morris P."/>
            <person name="Phuntmart V."/>
            <person name="Puiu D."/>
            <person name="Shetty J."/>
            <person name="Stajich J.E."/>
            <person name="Tripathy S."/>
            <person name="Wawra S."/>
            <person name="van West P."/>
            <person name="Whitty B.R."/>
            <person name="Coutinho P.M."/>
            <person name="Henrissat B."/>
            <person name="Martin F."/>
            <person name="Thomas P.D."/>
            <person name="Tyler B.M."/>
            <person name="De Vries R.P."/>
            <person name="Kamoun S."/>
            <person name="Yandell M."/>
            <person name="Tisserat N."/>
            <person name="Buell C.R."/>
        </authorList>
    </citation>
    <scope>NUCLEOTIDE SEQUENCE</scope>
    <source>
        <strain evidence="11">DAOM:BR144</strain>
    </source>
</reference>
<dbReference type="EnsemblProtists" id="PYU1_T001861">
    <property type="protein sequence ID" value="PYU1_T001861"/>
    <property type="gene ID" value="PYU1_G001859"/>
</dbReference>
<dbReference type="InterPro" id="IPR029489">
    <property type="entry name" value="OGT/SEC/SPY_C"/>
</dbReference>
<evidence type="ECO:0000256" key="7">
    <source>
        <dbReference type="ARBA" id="ARBA00022803"/>
    </source>
</evidence>
<dbReference type="InParanoid" id="K3WA70"/>
<protein>
    <recommendedName>
        <fullName evidence="3">protein O-GlcNAc transferase</fullName>
        <ecNumber evidence="3">2.4.1.255</ecNumber>
    </recommendedName>
</protein>
<keyword evidence="11" id="KW-1185">Reference proteome</keyword>
<dbReference type="PANTHER" id="PTHR44998:SF1">
    <property type="entry name" value="UDP-N-ACETYLGLUCOSAMINE--PEPTIDE N-ACETYLGLUCOSAMINYLTRANSFERASE 110 KDA SUBUNIT"/>
    <property type="match status" value="1"/>
</dbReference>
<dbReference type="SMART" id="SM00028">
    <property type="entry name" value="TPR"/>
    <property type="match status" value="5"/>
</dbReference>
<dbReference type="Gene3D" id="3.40.50.11380">
    <property type="match status" value="1"/>
</dbReference>
<keyword evidence="7 8" id="KW-0802">TPR repeat</keyword>
<dbReference type="HOGENOM" id="CLU_007750_0_0_1"/>
<proteinExistence type="inferred from homology"/>
<dbReference type="PROSITE" id="PS50005">
    <property type="entry name" value="TPR"/>
    <property type="match status" value="3"/>
</dbReference>
<comment type="pathway">
    <text evidence="1">Protein modification; protein glycosylation.</text>
</comment>
<evidence type="ECO:0000256" key="5">
    <source>
        <dbReference type="ARBA" id="ARBA00022679"/>
    </source>
</evidence>
<reference evidence="11" key="2">
    <citation type="submission" date="2010-04" db="EMBL/GenBank/DDBJ databases">
        <authorList>
            <person name="Buell R."/>
            <person name="Hamilton J."/>
            <person name="Hostetler J."/>
        </authorList>
    </citation>
    <scope>NUCLEOTIDE SEQUENCE [LARGE SCALE GENOMIC DNA]</scope>
    <source>
        <strain evidence="11">DAOM:BR144</strain>
    </source>
</reference>
<evidence type="ECO:0000256" key="2">
    <source>
        <dbReference type="ARBA" id="ARBA00005386"/>
    </source>
</evidence>
<dbReference type="Pfam" id="PF13432">
    <property type="entry name" value="TPR_16"/>
    <property type="match status" value="2"/>
</dbReference>
<dbReference type="SUPFAM" id="SSF53756">
    <property type="entry name" value="UDP-Glycosyltransferase/glycogen phosphorylase"/>
    <property type="match status" value="1"/>
</dbReference>
<evidence type="ECO:0000313" key="11">
    <source>
        <dbReference type="Proteomes" id="UP000019132"/>
    </source>
</evidence>
<dbReference type="Gene3D" id="1.25.40.10">
    <property type="entry name" value="Tetratricopeptide repeat domain"/>
    <property type="match status" value="3"/>
</dbReference>
<dbReference type="Pfam" id="PF13844">
    <property type="entry name" value="Glyco_transf_41"/>
    <property type="match status" value="2"/>
</dbReference>
<dbReference type="GO" id="GO:0006493">
    <property type="term" value="P:protein O-linked glycosylation"/>
    <property type="evidence" value="ECO:0007669"/>
    <property type="project" value="TreeGrafter"/>
</dbReference>
<evidence type="ECO:0000256" key="1">
    <source>
        <dbReference type="ARBA" id="ARBA00004922"/>
    </source>
</evidence>
<dbReference type="Proteomes" id="UP000019132">
    <property type="component" value="Unassembled WGS sequence"/>
</dbReference>
<feature type="repeat" description="TPR" evidence="8">
    <location>
        <begin position="834"/>
        <end position="867"/>
    </location>
</feature>
<evidence type="ECO:0000256" key="8">
    <source>
        <dbReference type="PROSITE-ProRule" id="PRU00339"/>
    </source>
</evidence>
<dbReference type="InterPro" id="IPR019734">
    <property type="entry name" value="TPR_rpt"/>
</dbReference>
<dbReference type="OMA" id="AFYCHEY"/>
<feature type="repeat" description="TPR" evidence="8">
    <location>
        <begin position="137"/>
        <end position="170"/>
    </location>
</feature>
<evidence type="ECO:0000256" key="4">
    <source>
        <dbReference type="ARBA" id="ARBA00022676"/>
    </source>
</evidence>
<evidence type="ECO:0000313" key="10">
    <source>
        <dbReference type="EnsemblProtists" id="PYU1_T001861"/>
    </source>
</evidence>
<dbReference type="PANTHER" id="PTHR44998">
    <property type="match status" value="1"/>
</dbReference>
<organism evidence="10 11">
    <name type="scientific">Globisporangium ultimum (strain ATCC 200006 / CBS 805.95 / DAOM BR144)</name>
    <name type="common">Pythium ultimum</name>
    <dbReference type="NCBI Taxonomy" id="431595"/>
    <lineage>
        <taxon>Eukaryota</taxon>
        <taxon>Sar</taxon>
        <taxon>Stramenopiles</taxon>
        <taxon>Oomycota</taxon>
        <taxon>Peronosporomycetes</taxon>
        <taxon>Pythiales</taxon>
        <taxon>Pythiaceae</taxon>
        <taxon>Globisporangium</taxon>
    </lineage>
</organism>
<comment type="similarity">
    <text evidence="2">Belongs to the glycosyltransferase 41 family. O-GlcNAc transferase subfamily.</text>
</comment>
<feature type="domain" description="O-GlcNAc transferase C-terminal" evidence="9">
    <location>
        <begin position="522"/>
        <end position="718"/>
    </location>
</feature>
<feature type="domain" description="O-GlcNAc transferase C-terminal" evidence="9">
    <location>
        <begin position="256"/>
        <end position="489"/>
    </location>
</feature>
<dbReference type="EMBL" id="GL376634">
    <property type="status" value="NOT_ANNOTATED_CDS"/>
    <property type="molecule type" value="Genomic_DNA"/>
</dbReference>
<name>K3WA70_GLOUD</name>
<evidence type="ECO:0000259" key="9">
    <source>
        <dbReference type="Pfam" id="PF13844"/>
    </source>
</evidence>
<dbReference type="Gene3D" id="3.40.50.2000">
    <property type="entry name" value="Glycogen Phosphorylase B"/>
    <property type="match status" value="2"/>
</dbReference>
<keyword evidence="5" id="KW-0808">Transferase</keyword>
<reference evidence="10" key="3">
    <citation type="submission" date="2015-02" db="UniProtKB">
        <authorList>
            <consortium name="EnsemblProtists"/>
        </authorList>
    </citation>
    <scope>IDENTIFICATION</scope>
    <source>
        <strain evidence="10">DAOM BR144</strain>
    </source>
</reference>
<evidence type="ECO:0000256" key="6">
    <source>
        <dbReference type="ARBA" id="ARBA00022737"/>
    </source>
</evidence>
<sequence>YALGRPIQIQAPEDKEGLAQHAVELYRDAISAIASNVSRAIQLFQQSIETYPLAPAYNNLGWLLLKSDAHGHGKHAAMVALERGAVVATEANDTATYADIQTNLGHVVRSRNPRSVASCLEAIAFFDVALQAVPLHVTALYNKASALFAIRQYHEAEVLLRRALEFEPSHTFAHLDLGLIYYARGNLELALKHHDLASANANSISQRANVMTNKANFLLKEGFAADSLAIFEEMRVLKPNGALELAHVAMAKRVLCLWDGVEDLHDRLVQSVEHELRTAAVEAGSSLYPFDSTLLRVSDAFRKRVATATAKRNDQPVTLELFPCALTLAAPTLLPTRPQKRLTIGYLSYDFRDHPMGQLILGFLENHNSDLVQRNCYSYGQDDESEWRARAMAACEVFRDIADVSDLGTAQQIAIDKVDIVIDLMVYTTGTRSEITALKPSPIVVNYLGYPGTSGASTINYVIADRFVVPPERVQSSMSEQVVYLPHTYQSNLYELENNEPCLDTAIYVGDGDADDKKRRFVPIMCPLAKRSDYGLPNAAIVFCNFNTINKYEPVAFFTWMRILHRVPGSVLWLLEPSSYNSETIMDTLYREALAHGVHPSRILFAAREDKSSHMTRLTLADIFLDSFVYNAHSTASDALWANVPIVTLWGDAFPSRVAASLIHNAIRFPEIVPHSVKEYEDLAITLAHNPVLLRRIRRELASQALASPLFDSRRTTFNLETSYEVMHDLTHRMFPHCQKDKRFHALVNPEASRDFDIEANTKLRLQRALERGIVHHQNGQLKQAEYYYLMVVQVNPKYTDALHLLGTLYFSRGDVDLAQSLLRRVVQESPDVVLYHLNAGLVYASLGNTQNAVTELQYVLRLEPSNVTAIKKLLEIFFNNLDFENVVQLFQSYDAILFATSAVHNSSNKDSEDHAVQEKAYLQYSYALLKTGRSVEAIEVIEGALVDHPQFFRAAYNLLSLYADQQMYPSADALLVRTVRAESHANFRSKGVRFPKLPRPRGQRVIALYCHEYGGSWWGAWGPSSLHNGLGGSEEAVVFLSVELRKIGYWVEVYGDPPHQDLTRHDNAGTVNTYRGVAWYPHYAYDPEDSSVDIFIAWRYHASLVTGQHARARYLWLHDIPSEVVLRSELLTSMIDGIFCVSRFHASLLPASVQHKVIVTSNALDPEYFVHGDGTNRANNFVYSSAPSRGLDTLLRNWPRIRTAIPNANLTIYYGFTTAFRNWGRANLPEFDTWMRELEQLIETLPSVHYVGLVGHRELAAGYANAGFYLYPTTFSETSSVSLMKAMAYGAIPITSRFQLSALPETCNAFDLGPRPLQSRTIDTLVLLAEDPEWIDLWIESIVDAVRNEDQTRAIRQQMKVFARSKYRWSRVAEHWRQIFTGRSP</sequence>
<keyword evidence="6" id="KW-0677">Repeat</keyword>
<dbReference type="STRING" id="431595.K3WA70"/>
<evidence type="ECO:0000256" key="3">
    <source>
        <dbReference type="ARBA" id="ARBA00011970"/>
    </source>
</evidence>
<feature type="repeat" description="TPR" evidence="8">
    <location>
        <begin position="800"/>
        <end position="833"/>
    </location>
</feature>
<dbReference type="SUPFAM" id="SSF48452">
    <property type="entry name" value="TPR-like"/>
    <property type="match status" value="2"/>
</dbReference>
<dbReference type="InterPro" id="IPR011990">
    <property type="entry name" value="TPR-like_helical_dom_sf"/>
</dbReference>
<dbReference type="GO" id="GO:0097363">
    <property type="term" value="F:protein O-acetylglucosaminyltransferase activity"/>
    <property type="evidence" value="ECO:0007669"/>
    <property type="project" value="UniProtKB-EC"/>
</dbReference>